<keyword evidence="2" id="KW-1185">Reference proteome</keyword>
<dbReference type="EMBL" id="MU394383">
    <property type="protein sequence ID" value="KAI6081882.1"/>
    <property type="molecule type" value="Genomic_DNA"/>
</dbReference>
<evidence type="ECO:0000313" key="1">
    <source>
        <dbReference type="EMBL" id="KAI6081882.1"/>
    </source>
</evidence>
<accession>A0ACC0CNI4</accession>
<protein>
    <submittedName>
        <fullName evidence="1">Uncharacterized protein</fullName>
    </submittedName>
</protein>
<proteinExistence type="predicted"/>
<organism evidence="1 2">
    <name type="scientific">Hypoxylon rubiginosum</name>
    <dbReference type="NCBI Taxonomy" id="110542"/>
    <lineage>
        <taxon>Eukaryota</taxon>
        <taxon>Fungi</taxon>
        <taxon>Dikarya</taxon>
        <taxon>Ascomycota</taxon>
        <taxon>Pezizomycotina</taxon>
        <taxon>Sordariomycetes</taxon>
        <taxon>Xylariomycetidae</taxon>
        <taxon>Xylariales</taxon>
        <taxon>Hypoxylaceae</taxon>
        <taxon>Hypoxylon</taxon>
    </lineage>
</organism>
<dbReference type="Proteomes" id="UP001497680">
    <property type="component" value="Unassembled WGS sequence"/>
</dbReference>
<sequence>MPYTDVVRDGFAFGLDGFCTESTSGHVERVEPQALRAMFLPKLTPEGKKKLRDHKNFFVPAQLKHYGIDYDEEDLTGQGTVFLKKQVAAGNMDKVPYHIEQLESEMSDKWHNQLTMDEMVETHQEWVIKKYFLDASGHPDRTKMVGVLIVPVPFRSTKRAGKVIDAAKKVNGLHYGRRGDYLCIGWSEAAVEVTVRDDAGRFESEETYISRDEERNLMHTKYLREAKSRHTKRGWSPVGSFIVDCDEIEAQWPKDADNMTLDLHKTDLPNVFFARFDFGIHEGVMILSGSKAALQQYCDELERGDDDEEQDRDDDDDDEIQPAAGSKRKAKGKGNRSRKKQSAQNEAPGKLFLRWKGAETGTGEILHRAEEGSISFQDAERSVFFGKIDMTYVGRNVSFTARKVSDIPKRGKNSWNDYSFAAYERARKSRWGGSRWI</sequence>
<comment type="caution">
    <text evidence="1">The sequence shown here is derived from an EMBL/GenBank/DDBJ whole genome shotgun (WGS) entry which is preliminary data.</text>
</comment>
<gene>
    <name evidence="1" type="ORF">F4821DRAFT_264444</name>
</gene>
<name>A0ACC0CNI4_9PEZI</name>
<evidence type="ECO:0000313" key="2">
    <source>
        <dbReference type="Proteomes" id="UP001497680"/>
    </source>
</evidence>
<reference evidence="1 2" key="1">
    <citation type="journal article" date="2022" name="New Phytol.">
        <title>Ecological generalism drives hyperdiversity of secondary metabolite gene clusters in xylarialean endophytes.</title>
        <authorList>
            <person name="Franco M.E.E."/>
            <person name="Wisecaver J.H."/>
            <person name="Arnold A.E."/>
            <person name="Ju Y.M."/>
            <person name="Slot J.C."/>
            <person name="Ahrendt S."/>
            <person name="Moore L.P."/>
            <person name="Eastman K.E."/>
            <person name="Scott K."/>
            <person name="Konkel Z."/>
            <person name="Mondo S.J."/>
            <person name="Kuo A."/>
            <person name="Hayes R.D."/>
            <person name="Haridas S."/>
            <person name="Andreopoulos B."/>
            <person name="Riley R."/>
            <person name="LaButti K."/>
            <person name="Pangilinan J."/>
            <person name="Lipzen A."/>
            <person name="Amirebrahimi M."/>
            <person name="Yan J."/>
            <person name="Adam C."/>
            <person name="Keymanesh K."/>
            <person name="Ng V."/>
            <person name="Louie K."/>
            <person name="Northen T."/>
            <person name="Drula E."/>
            <person name="Henrissat B."/>
            <person name="Hsieh H.M."/>
            <person name="Youens-Clark K."/>
            <person name="Lutzoni F."/>
            <person name="Miadlikowska J."/>
            <person name="Eastwood D.C."/>
            <person name="Hamelin R.C."/>
            <person name="Grigoriev I.V."/>
            <person name="U'Ren J.M."/>
        </authorList>
    </citation>
    <scope>NUCLEOTIDE SEQUENCE [LARGE SCALE GENOMIC DNA]</scope>
    <source>
        <strain evidence="1 2">ER1909</strain>
    </source>
</reference>